<sequence length="208" mass="22989">MEQRITVKRVATAEKVIAFTFDDGPNAVYTPHMLEIFREVGGKATFYMIGEQIEANRAVAEAVYAEGHEIGNHTYAHPNLTEIAIGEAAEEMRRTDAIIREVTGEAVRTFRAPYLAANDDILALAAEMGCETIGALNTETHDWEQPGVAHILDKSRDHLVPGSILLFHDGYGDRSQSVEAVRTLVRELVADGFRLVTVRELLELGEGR</sequence>
<reference evidence="5" key="1">
    <citation type="journal article" date="2019" name="Int. J. Syst. Evol. Microbiol.">
        <title>The Global Catalogue of Microorganisms (GCM) 10K type strain sequencing project: providing services to taxonomists for standard genome sequencing and annotation.</title>
        <authorList>
            <consortium name="The Broad Institute Genomics Platform"/>
            <consortium name="The Broad Institute Genome Sequencing Center for Infectious Disease"/>
            <person name="Wu L."/>
            <person name="Ma J."/>
        </authorList>
    </citation>
    <scope>NUCLEOTIDE SEQUENCE [LARGE SCALE GENOMIC DNA]</scope>
    <source>
        <strain evidence="5">IBRC-M 10987</strain>
    </source>
</reference>
<proteinExistence type="predicted"/>
<gene>
    <name evidence="4" type="ORF">ACFOZ8_04620</name>
</gene>
<dbReference type="PANTHER" id="PTHR10587:SF133">
    <property type="entry name" value="CHITIN DEACETYLASE 1-RELATED"/>
    <property type="match status" value="1"/>
</dbReference>
<name>A0ABV8K299_9BACL</name>
<dbReference type="Pfam" id="PF01522">
    <property type="entry name" value="Polysacc_deac_1"/>
    <property type="match status" value="1"/>
</dbReference>
<dbReference type="Gene3D" id="3.20.20.370">
    <property type="entry name" value="Glycoside hydrolase/deacetylase"/>
    <property type="match status" value="1"/>
</dbReference>
<keyword evidence="5" id="KW-1185">Reference proteome</keyword>
<evidence type="ECO:0000259" key="3">
    <source>
        <dbReference type="PROSITE" id="PS51677"/>
    </source>
</evidence>
<dbReference type="InterPro" id="IPR002509">
    <property type="entry name" value="NODB_dom"/>
</dbReference>
<dbReference type="CDD" id="cd10917">
    <property type="entry name" value="CE4_NodB_like_6s_7s"/>
    <property type="match status" value="1"/>
</dbReference>
<evidence type="ECO:0000256" key="1">
    <source>
        <dbReference type="ARBA" id="ARBA00022723"/>
    </source>
</evidence>
<dbReference type="InterPro" id="IPR011330">
    <property type="entry name" value="Glyco_hydro/deAcase_b/a-brl"/>
</dbReference>
<accession>A0ABV8K299</accession>
<protein>
    <submittedName>
        <fullName evidence="4">Polysaccharide deacetylase family protein</fullName>
        <ecNumber evidence="4">3.-.-.-</ecNumber>
    </submittedName>
</protein>
<dbReference type="Proteomes" id="UP001595715">
    <property type="component" value="Unassembled WGS sequence"/>
</dbReference>
<evidence type="ECO:0000313" key="5">
    <source>
        <dbReference type="Proteomes" id="UP001595715"/>
    </source>
</evidence>
<organism evidence="4 5">
    <name type="scientific">Paenibacillus xanthanilyticus</name>
    <dbReference type="NCBI Taxonomy" id="1783531"/>
    <lineage>
        <taxon>Bacteria</taxon>
        <taxon>Bacillati</taxon>
        <taxon>Bacillota</taxon>
        <taxon>Bacilli</taxon>
        <taxon>Bacillales</taxon>
        <taxon>Paenibacillaceae</taxon>
        <taxon>Paenibacillus</taxon>
    </lineage>
</organism>
<dbReference type="RefSeq" id="WP_377717629.1">
    <property type="nucleotide sequence ID" value="NZ_JBHSAM010000014.1"/>
</dbReference>
<dbReference type="EMBL" id="JBHSAM010000014">
    <property type="protein sequence ID" value="MFC4098935.1"/>
    <property type="molecule type" value="Genomic_DNA"/>
</dbReference>
<feature type="domain" description="NodB homology" evidence="3">
    <location>
        <begin position="15"/>
        <end position="196"/>
    </location>
</feature>
<evidence type="ECO:0000313" key="4">
    <source>
        <dbReference type="EMBL" id="MFC4098935.1"/>
    </source>
</evidence>
<dbReference type="EC" id="3.-.-.-" evidence="4"/>
<dbReference type="PANTHER" id="PTHR10587">
    <property type="entry name" value="GLYCOSYL TRANSFERASE-RELATED"/>
    <property type="match status" value="1"/>
</dbReference>
<keyword evidence="2 4" id="KW-0378">Hydrolase</keyword>
<dbReference type="PROSITE" id="PS51677">
    <property type="entry name" value="NODB"/>
    <property type="match status" value="1"/>
</dbReference>
<dbReference type="InterPro" id="IPR050248">
    <property type="entry name" value="Polysacc_deacetylase_ArnD"/>
</dbReference>
<keyword evidence="1" id="KW-0479">Metal-binding</keyword>
<dbReference type="GO" id="GO:0016787">
    <property type="term" value="F:hydrolase activity"/>
    <property type="evidence" value="ECO:0007669"/>
    <property type="project" value="UniProtKB-KW"/>
</dbReference>
<dbReference type="SUPFAM" id="SSF88713">
    <property type="entry name" value="Glycoside hydrolase/deacetylase"/>
    <property type="match status" value="1"/>
</dbReference>
<comment type="caution">
    <text evidence="4">The sequence shown here is derived from an EMBL/GenBank/DDBJ whole genome shotgun (WGS) entry which is preliminary data.</text>
</comment>
<evidence type="ECO:0000256" key="2">
    <source>
        <dbReference type="ARBA" id="ARBA00022801"/>
    </source>
</evidence>